<dbReference type="Proteomes" id="UP000292052">
    <property type="component" value="Unassembled WGS sequence"/>
</dbReference>
<protein>
    <submittedName>
        <fullName evidence="1">Uncharacterized protein</fullName>
    </submittedName>
</protein>
<keyword evidence="2" id="KW-1185">Reference proteome</keyword>
<evidence type="ECO:0000313" key="1">
    <source>
        <dbReference type="EMBL" id="RZC37302.1"/>
    </source>
</evidence>
<dbReference type="EMBL" id="QDEB01053874">
    <property type="protein sequence ID" value="RZC37302.1"/>
    <property type="molecule type" value="Genomic_DNA"/>
</dbReference>
<comment type="caution">
    <text evidence="1">The sequence shown here is derived from an EMBL/GenBank/DDBJ whole genome shotgun (WGS) entry which is preliminary data.</text>
</comment>
<evidence type="ECO:0000313" key="2">
    <source>
        <dbReference type="Proteomes" id="UP000292052"/>
    </source>
</evidence>
<name>A0A482VWG4_ASBVE</name>
<accession>A0A482VWG4</accession>
<organism evidence="1 2">
    <name type="scientific">Asbolus verrucosus</name>
    <name type="common">Desert ironclad beetle</name>
    <dbReference type="NCBI Taxonomy" id="1661398"/>
    <lineage>
        <taxon>Eukaryota</taxon>
        <taxon>Metazoa</taxon>
        <taxon>Ecdysozoa</taxon>
        <taxon>Arthropoda</taxon>
        <taxon>Hexapoda</taxon>
        <taxon>Insecta</taxon>
        <taxon>Pterygota</taxon>
        <taxon>Neoptera</taxon>
        <taxon>Endopterygota</taxon>
        <taxon>Coleoptera</taxon>
        <taxon>Polyphaga</taxon>
        <taxon>Cucujiformia</taxon>
        <taxon>Tenebrionidae</taxon>
        <taxon>Pimeliinae</taxon>
        <taxon>Asbolus</taxon>
    </lineage>
</organism>
<gene>
    <name evidence="1" type="ORF">BDFB_013699</name>
</gene>
<reference evidence="1 2" key="1">
    <citation type="submission" date="2017-03" db="EMBL/GenBank/DDBJ databases">
        <title>Genome of the blue death feigning beetle - Asbolus verrucosus.</title>
        <authorList>
            <person name="Rider S.D."/>
        </authorList>
    </citation>
    <scope>NUCLEOTIDE SEQUENCE [LARGE SCALE GENOMIC DNA]</scope>
    <source>
        <strain evidence="1">Butters</strain>
        <tissue evidence="1">Head and leg muscle</tissue>
    </source>
</reference>
<sequence length="19" mass="2339">MIHVTIILILTKYFLMIEF</sequence>
<dbReference type="AlphaFoldDB" id="A0A482VWG4"/>
<proteinExistence type="predicted"/>